<proteinExistence type="inferred from homology"/>
<sequence length="278" mass="28877">MSVWFITGASRGFGRELTAAALAHGDQVVAAARDPQAVVEALPGAADSLLAVPLDVTDQEQAAAAAAAGIERFGRIDVLVNNAGYGLFGAVEEISDAEARGLFDTNVFGLLNVTRAVLPTLRAQSAGRIVNIGSSAGFAAGLGRGLYGASKFAVEAISEALRDELAPWGIHTTVVEPGAFRTEFRSARSMRRASGPLPAYADAVGTFLTAVDAGDGNQPGDPAKAAAAILRLATEPEPPLRLQLGSDCVSLVEGKLGFVAKELDQWREWALSTDFRSA</sequence>
<organism evidence="4 5">
    <name type="scientific">Streptomyces violaceusniger (strain Tu 4113)</name>
    <dbReference type="NCBI Taxonomy" id="653045"/>
    <lineage>
        <taxon>Bacteria</taxon>
        <taxon>Bacillati</taxon>
        <taxon>Actinomycetota</taxon>
        <taxon>Actinomycetes</taxon>
        <taxon>Kitasatosporales</taxon>
        <taxon>Streptomycetaceae</taxon>
        <taxon>Streptomyces</taxon>
        <taxon>Streptomyces violaceusniger group</taxon>
    </lineage>
</organism>
<dbReference type="eggNOG" id="COG4221">
    <property type="taxonomic scope" value="Bacteria"/>
</dbReference>
<dbReference type="PRINTS" id="PR00080">
    <property type="entry name" value="SDRFAMILY"/>
</dbReference>
<protein>
    <submittedName>
        <fullName evidence="4">Short-chain dehydrogenase/reductase SDR</fullName>
    </submittedName>
</protein>
<keyword evidence="2" id="KW-0560">Oxidoreductase</keyword>
<dbReference type="Pfam" id="PF00106">
    <property type="entry name" value="adh_short"/>
    <property type="match status" value="1"/>
</dbReference>
<dbReference type="SUPFAM" id="SSF51735">
    <property type="entry name" value="NAD(P)-binding Rossmann-fold domains"/>
    <property type="match status" value="1"/>
</dbReference>
<dbReference type="GO" id="GO:0016491">
    <property type="term" value="F:oxidoreductase activity"/>
    <property type="evidence" value="ECO:0007669"/>
    <property type="project" value="UniProtKB-KW"/>
</dbReference>
<name>G2PCF0_STRV4</name>
<evidence type="ECO:0000313" key="5">
    <source>
        <dbReference type="Proteomes" id="UP000008703"/>
    </source>
</evidence>
<dbReference type="PANTHER" id="PTHR43976">
    <property type="entry name" value="SHORT CHAIN DEHYDROGENASE"/>
    <property type="match status" value="1"/>
</dbReference>
<dbReference type="PRINTS" id="PR00081">
    <property type="entry name" value="GDHRDH"/>
</dbReference>
<dbReference type="PROSITE" id="PS00061">
    <property type="entry name" value="ADH_SHORT"/>
    <property type="match status" value="1"/>
</dbReference>
<dbReference type="CDD" id="cd05374">
    <property type="entry name" value="17beta-HSD-like_SDR_c"/>
    <property type="match status" value="1"/>
</dbReference>
<dbReference type="HOGENOM" id="CLU_010194_2_9_11"/>
<dbReference type="NCBIfam" id="NF004824">
    <property type="entry name" value="PRK06180.1"/>
    <property type="match status" value="1"/>
</dbReference>
<keyword evidence="5" id="KW-1185">Reference proteome</keyword>
<dbReference type="RefSeq" id="WP_014055483.1">
    <property type="nucleotide sequence ID" value="NC_015957.1"/>
</dbReference>
<comment type="similarity">
    <text evidence="1 3">Belongs to the short-chain dehydrogenases/reductases (SDR) family.</text>
</comment>
<dbReference type="InterPro" id="IPR002347">
    <property type="entry name" value="SDR_fam"/>
</dbReference>
<dbReference type="PANTHER" id="PTHR43976:SF16">
    <property type="entry name" value="SHORT-CHAIN DEHYDROGENASE_REDUCTASE FAMILY PROTEIN"/>
    <property type="match status" value="1"/>
</dbReference>
<accession>G2PCF0</accession>
<dbReference type="InterPro" id="IPR020904">
    <property type="entry name" value="Sc_DH/Rdtase_CS"/>
</dbReference>
<evidence type="ECO:0000256" key="2">
    <source>
        <dbReference type="ARBA" id="ARBA00023002"/>
    </source>
</evidence>
<dbReference type="AlphaFoldDB" id="G2PCF0"/>
<evidence type="ECO:0000313" key="4">
    <source>
        <dbReference type="EMBL" id="AEM81978.1"/>
    </source>
</evidence>
<reference evidence="4" key="1">
    <citation type="submission" date="2011-08" db="EMBL/GenBank/DDBJ databases">
        <title>Complete sequence of chromosome of Streptomyces violaceusniger Tu 4113.</title>
        <authorList>
            <consortium name="US DOE Joint Genome Institute"/>
            <person name="Lucas S."/>
            <person name="Han J."/>
            <person name="Lapidus A."/>
            <person name="Cheng J.-F."/>
            <person name="Goodwin L."/>
            <person name="Pitluck S."/>
            <person name="Peters L."/>
            <person name="Ivanova N."/>
            <person name="Daligault H."/>
            <person name="Detter J.C."/>
            <person name="Han C."/>
            <person name="Tapia R."/>
            <person name="Land M."/>
            <person name="Hauser L."/>
            <person name="Kyrpides N."/>
            <person name="Ivanova N."/>
            <person name="Pagani I."/>
            <person name="Hagen A."/>
            <person name="Katz L."/>
            <person name="Fiedler H.-P."/>
            <person name="Keasling J."/>
            <person name="Fortman J."/>
            <person name="Woyke T."/>
        </authorList>
    </citation>
    <scope>NUCLEOTIDE SEQUENCE [LARGE SCALE GENOMIC DNA]</scope>
    <source>
        <strain evidence="4">Tu 4113</strain>
    </source>
</reference>
<dbReference type="KEGG" id="svl:Strvi_2251"/>
<dbReference type="InterPro" id="IPR036291">
    <property type="entry name" value="NAD(P)-bd_dom_sf"/>
</dbReference>
<gene>
    <name evidence="4" type="ORF">Strvi_2251</name>
</gene>
<evidence type="ECO:0000256" key="1">
    <source>
        <dbReference type="ARBA" id="ARBA00006484"/>
    </source>
</evidence>
<dbReference type="Proteomes" id="UP000008703">
    <property type="component" value="Chromosome"/>
</dbReference>
<dbReference type="InterPro" id="IPR051911">
    <property type="entry name" value="SDR_oxidoreductase"/>
</dbReference>
<evidence type="ECO:0000256" key="3">
    <source>
        <dbReference type="RuleBase" id="RU000363"/>
    </source>
</evidence>
<dbReference type="Gene3D" id="3.40.50.720">
    <property type="entry name" value="NAD(P)-binding Rossmann-like Domain"/>
    <property type="match status" value="1"/>
</dbReference>
<dbReference type="EMBL" id="CP002994">
    <property type="protein sequence ID" value="AEM81978.1"/>
    <property type="molecule type" value="Genomic_DNA"/>
</dbReference>